<feature type="region of interest" description="Disordered" evidence="4">
    <location>
        <begin position="179"/>
        <end position="199"/>
    </location>
</feature>
<dbReference type="InterPro" id="IPR022803">
    <property type="entry name" value="Ribosomal_uL5_dom_sf"/>
</dbReference>
<evidence type="ECO:0000256" key="2">
    <source>
        <dbReference type="ARBA" id="ARBA00022980"/>
    </source>
</evidence>
<gene>
    <name evidence="6" type="ORF">BMF94_6908</name>
</gene>
<protein>
    <recommendedName>
        <fullName evidence="5">Large ribosomal subunit protein uL5 C-terminal domain-containing protein</fullName>
    </recommendedName>
</protein>
<accession>A0A2S5AZY4</accession>
<proteinExistence type="inferred from homology"/>
<dbReference type="InterPro" id="IPR031309">
    <property type="entry name" value="Ribosomal_uL5_C"/>
</dbReference>
<comment type="similarity">
    <text evidence="1">Belongs to the universal ribosomal protein uL5 family.</text>
</comment>
<feature type="compositionally biased region" description="Polar residues" evidence="4">
    <location>
        <begin position="1"/>
        <end position="11"/>
    </location>
</feature>
<dbReference type="AlphaFoldDB" id="A0A2S5AZY4"/>
<dbReference type="GO" id="GO:1990904">
    <property type="term" value="C:ribonucleoprotein complex"/>
    <property type="evidence" value="ECO:0007669"/>
    <property type="project" value="UniProtKB-KW"/>
</dbReference>
<feature type="region of interest" description="Disordered" evidence="4">
    <location>
        <begin position="98"/>
        <end position="138"/>
    </location>
</feature>
<dbReference type="STRING" id="741276.A0A2S5AZY4"/>
<keyword evidence="3" id="KW-0687">Ribonucleoprotein</keyword>
<evidence type="ECO:0000259" key="5">
    <source>
        <dbReference type="Pfam" id="PF00673"/>
    </source>
</evidence>
<dbReference type="GO" id="GO:0006412">
    <property type="term" value="P:translation"/>
    <property type="evidence" value="ECO:0007669"/>
    <property type="project" value="InterPro"/>
</dbReference>
<sequence>MKASASLSSAARTVLSGATPAARRPAAAATAASRRTASTSAPAKQEQQQPQQATEDAGRLPANLTYGQTARSRLGEHYESTLSHDLMYLLYSHATHAAGHRPNPLERKPIWSPENPYSQGRSAPPRPKGNRYIVPNPNYTSPESVPRLESIVVESMYKHAVGAKSNLLPLIMAFQAITGEPPQTKTPGPYGPGSGQGIQVTQSTKASASFKIRAGMPSGVKVELKGEPMYAFLETVVDFVLPRLKTFSGIPLPPASHPRQSPSSTSGVVSFGLPPEAMGLFPQIEVNLDQYPRSFGINIFCVTNAKGRGAQDQARALLSGAGLPFVKR</sequence>
<dbReference type="InterPro" id="IPR002132">
    <property type="entry name" value="Ribosomal_uL5"/>
</dbReference>
<evidence type="ECO:0000256" key="4">
    <source>
        <dbReference type="SAM" id="MobiDB-lite"/>
    </source>
</evidence>
<dbReference type="Gene3D" id="3.30.1440.10">
    <property type="match status" value="1"/>
</dbReference>
<keyword evidence="7" id="KW-1185">Reference proteome</keyword>
<organism evidence="6 7">
    <name type="scientific">Rhodotorula taiwanensis</name>
    <dbReference type="NCBI Taxonomy" id="741276"/>
    <lineage>
        <taxon>Eukaryota</taxon>
        <taxon>Fungi</taxon>
        <taxon>Dikarya</taxon>
        <taxon>Basidiomycota</taxon>
        <taxon>Pucciniomycotina</taxon>
        <taxon>Microbotryomycetes</taxon>
        <taxon>Sporidiobolales</taxon>
        <taxon>Sporidiobolaceae</taxon>
        <taxon>Rhodotorula</taxon>
    </lineage>
</organism>
<dbReference type="PANTHER" id="PTHR11994">
    <property type="entry name" value="60S RIBOSOMAL PROTEIN L11-RELATED"/>
    <property type="match status" value="1"/>
</dbReference>
<dbReference type="EMBL" id="PJQD01000146">
    <property type="protein sequence ID" value="POY70093.1"/>
    <property type="molecule type" value="Genomic_DNA"/>
</dbReference>
<dbReference type="Pfam" id="PF00673">
    <property type="entry name" value="Ribosomal_L5_C"/>
    <property type="match status" value="1"/>
</dbReference>
<dbReference type="GO" id="GO:0005840">
    <property type="term" value="C:ribosome"/>
    <property type="evidence" value="ECO:0007669"/>
    <property type="project" value="UniProtKB-KW"/>
</dbReference>
<evidence type="ECO:0000313" key="6">
    <source>
        <dbReference type="EMBL" id="POY70093.1"/>
    </source>
</evidence>
<feature type="domain" description="Large ribosomal subunit protein uL5 C-terminal" evidence="5">
    <location>
        <begin position="217"/>
        <end position="325"/>
    </location>
</feature>
<comment type="caution">
    <text evidence="6">The sequence shown here is derived from an EMBL/GenBank/DDBJ whole genome shotgun (WGS) entry which is preliminary data.</text>
</comment>
<name>A0A2S5AZY4_9BASI</name>
<dbReference type="SUPFAM" id="SSF55282">
    <property type="entry name" value="RL5-like"/>
    <property type="match status" value="1"/>
</dbReference>
<dbReference type="Proteomes" id="UP000237144">
    <property type="component" value="Unassembled WGS sequence"/>
</dbReference>
<dbReference type="GO" id="GO:0003735">
    <property type="term" value="F:structural constituent of ribosome"/>
    <property type="evidence" value="ECO:0007669"/>
    <property type="project" value="InterPro"/>
</dbReference>
<evidence type="ECO:0000256" key="3">
    <source>
        <dbReference type="ARBA" id="ARBA00023274"/>
    </source>
</evidence>
<keyword evidence="2" id="KW-0689">Ribosomal protein</keyword>
<reference evidence="6 7" key="1">
    <citation type="journal article" date="2018" name="Front. Microbiol.">
        <title>Prospects for Fungal Bioremediation of Acidic Radioactive Waste Sites: Characterization and Genome Sequence of Rhodotorula taiwanensis MD1149.</title>
        <authorList>
            <person name="Tkavc R."/>
            <person name="Matrosova V.Y."/>
            <person name="Grichenko O.E."/>
            <person name="Gostincar C."/>
            <person name="Volpe R.P."/>
            <person name="Klimenkova P."/>
            <person name="Gaidamakova E.K."/>
            <person name="Zhou C.E."/>
            <person name="Stewart B.J."/>
            <person name="Lyman M.G."/>
            <person name="Malfatti S.A."/>
            <person name="Rubinfeld B."/>
            <person name="Courtot M."/>
            <person name="Singh J."/>
            <person name="Dalgard C.L."/>
            <person name="Hamilton T."/>
            <person name="Frey K.G."/>
            <person name="Gunde-Cimerman N."/>
            <person name="Dugan L."/>
            <person name="Daly M.J."/>
        </authorList>
    </citation>
    <scope>NUCLEOTIDE SEQUENCE [LARGE SCALE GENOMIC DNA]</scope>
    <source>
        <strain evidence="6 7">MD1149</strain>
    </source>
</reference>
<evidence type="ECO:0000313" key="7">
    <source>
        <dbReference type="Proteomes" id="UP000237144"/>
    </source>
</evidence>
<feature type="compositionally biased region" description="Low complexity" evidence="4">
    <location>
        <begin position="18"/>
        <end position="52"/>
    </location>
</feature>
<evidence type="ECO:0000256" key="1">
    <source>
        <dbReference type="ARBA" id="ARBA00008553"/>
    </source>
</evidence>
<dbReference type="OrthoDB" id="539541at2759"/>
<feature type="region of interest" description="Disordered" evidence="4">
    <location>
        <begin position="1"/>
        <end position="61"/>
    </location>
</feature>